<keyword evidence="2" id="KW-1185">Reference proteome</keyword>
<sequence length="206" mass="23758">MYGTERYGTNEYSEEIKIPDEELKPYKPDLLKYISPFLREASVFKNLDESVSYELGVIAFEGEALLKEFFVDTATFGLSYFENEYGIPTDLNKTYEDRREIIKAKMRGSGTTTISMIKNVSEAFSGGEVNVIEHPENYSFTIQFVGILGIPKNLEAFKETLETIKPAHLAYDFKYTYTVWSFLEDKKLTWSQAKGSSWDKLKIYDD</sequence>
<gene>
    <name evidence="1" type="ORF">ACJDT4_00340</name>
</gene>
<name>A0ABW8T8K9_9CLOT</name>
<dbReference type="EMBL" id="JBJIAA010000001">
    <property type="protein sequence ID" value="MFL0248853.1"/>
    <property type="molecule type" value="Genomic_DNA"/>
</dbReference>
<evidence type="ECO:0000313" key="1">
    <source>
        <dbReference type="EMBL" id="MFL0248853.1"/>
    </source>
</evidence>
<comment type="caution">
    <text evidence="1">The sequence shown here is derived from an EMBL/GenBank/DDBJ whole genome shotgun (WGS) entry which is preliminary data.</text>
</comment>
<dbReference type="Pfam" id="PF10076">
    <property type="entry name" value="Phage_Mu_Gp48"/>
    <property type="match status" value="1"/>
</dbReference>
<reference evidence="1 2" key="1">
    <citation type="submission" date="2024-11" db="EMBL/GenBank/DDBJ databases">
        <authorList>
            <person name="Heng Y.C."/>
            <person name="Lim A.C.H."/>
            <person name="Lee J.K.Y."/>
            <person name="Kittelmann S."/>
        </authorList>
    </citation>
    <scope>NUCLEOTIDE SEQUENCE [LARGE SCALE GENOMIC DNA]</scope>
    <source>
        <strain evidence="1 2">WILCCON 0114</strain>
    </source>
</reference>
<dbReference type="RefSeq" id="WP_406785532.1">
    <property type="nucleotide sequence ID" value="NZ_JBJIAA010000001.1"/>
</dbReference>
<evidence type="ECO:0000313" key="2">
    <source>
        <dbReference type="Proteomes" id="UP001623592"/>
    </source>
</evidence>
<proteinExistence type="predicted"/>
<dbReference type="Proteomes" id="UP001623592">
    <property type="component" value="Unassembled WGS sequence"/>
</dbReference>
<protein>
    <submittedName>
        <fullName evidence="1">YmfQ family protein</fullName>
    </submittedName>
</protein>
<organism evidence="1 2">
    <name type="scientific">Clostridium neuense</name>
    <dbReference type="NCBI Taxonomy" id="1728934"/>
    <lineage>
        <taxon>Bacteria</taxon>
        <taxon>Bacillati</taxon>
        <taxon>Bacillota</taxon>
        <taxon>Clostridia</taxon>
        <taxon>Eubacteriales</taxon>
        <taxon>Clostridiaceae</taxon>
        <taxon>Clostridium</taxon>
    </lineage>
</organism>
<accession>A0ABW8T8K9</accession>
<dbReference type="InterPro" id="IPR018755">
    <property type="entry name" value="Phage_Mu_Gp48"/>
</dbReference>